<proteinExistence type="predicted"/>
<reference evidence="2" key="1">
    <citation type="submission" date="2021-11" db="EMBL/GenBank/DDBJ databases">
        <title>Genome sequence.</title>
        <authorList>
            <person name="Sun Q."/>
        </authorList>
    </citation>
    <scope>NUCLEOTIDE SEQUENCE</scope>
    <source>
        <strain evidence="2">JC740</strain>
    </source>
</reference>
<protein>
    <submittedName>
        <fullName evidence="2">PQQ-like beta-propeller repeat protein</fullName>
    </submittedName>
</protein>
<dbReference type="Proteomes" id="UP001430306">
    <property type="component" value="Unassembled WGS sequence"/>
</dbReference>
<evidence type="ECO:0000313" key="2">
    <source>
        <dbReference type="EMBL" id="MCC9644135.1"/>
    </source>
</evidence>
<accession>A0ABS8NKP8</accession>
<dbReference type="SUPFAM" id="SSF50998">
    <property type="entry name" value="Quinoprotein alcohol dehydrogenase-like"/>
    <property type="match status" value="1"/>
</dbReference>
<dbReference type="Gene3D" id="2.130.10.10">
    <property type="entry name" value="YVTN repeat-like/Quinoprotein amine dehydrogenase"/>
    <property type="match status" value="2"/>
</dbReference>
<evidence type="ECO:0000313" key="3">
    <source>
        <dbReference type="Proteomes" id="UP001430306"/>
    </source>
</evidence>
<dbReference type="PANTHER" id="PTHR34512:SF30">
    <property type="entry name" value="OUTER MEMBRANE PROTEIN ASSEMBLY FACTOR BAMB"/>
    <property type="match status" value="1"/>
</dbReference>
<evidence type="ECO:0000259" key="1">
    <source>
        <dbReference type="Pfam" id="PF13360"/>
    </source>
</evidence>
<keyword evidence="3" id="KW-1185">Reference proteome</keyword>
<dbReference type="PANTHER" id="PTHR34512">
    <property type="entry name" value="CELL SURFACE PROTEIN"/>
    <property type="match status" value="1"/>
</dbReference>
<dbReference type="RefSeq" id="WP_230275246.1">
    <property type="nucleotide sequence ID" value="NZ_JAJKFW010000025.1"/>
</dbReference>
<organism evidence="2 3">
    <name type="scientific">Rhodopirellula halodulae</name>
    <dbReference type="NCBI Taxonomy" id="2894198"/>
    <lineage>
        <taxon>Bacteria</taxon>
        <taxon>Pseudomonadati</taxon>
        <taxon>Planctomycetota</taxon>
        <taxon>Planctomycetia</taxon>
        <taxon>Pirellulales</taxon>
        <taxon>Pirellulaceae</taxon>
        <taxon>Rhodopirellula</taxon>
    </lineage>
</organism>
<feature type="domain" description="Pyrrolo-quinoline quinone repeat" evidence="1">
    <location>
        <begin position="91"/>
        <end position="350"/>
    </location>
</feature>
<name>A0ABS8NKP8_9BACT</name>
<dbReference type="Pfam" id="PF13360">
    <property type="entry name" value="PQQ_2"/>
    <property type="match status" value="1"/>
</dbReference>
<sequence length="426" mass="47234">MPLEEPTRADKPSKNDVADFIQKASPADQQKLVQWPTLFGPNRTGATEVSVPAIWPDEGPELRWKVEVGTGYGSPVTAENRVIFSHRVDDKEWVQCHDGRDGSVIWKTSLETDAVCDFEYSDGPYSTPVIDLQRRSVYHFSGSGTLLSLNLDSGHIKWRRNLREDYAVEPELFPPGATPLLDNDQLILSLGGAEQEAGVVSLQADDGATRWSCTEHKAAYTTPMVAELFDQEFCFVMTAEGLVCLNPSSGTVDWEIPHRSKAPMSYNSVSPLVWNDLVLMVTGPGPGAICVKINADRSYDIQWRNRRLLDSQYTNLLLSDGHVLGFTSAGQGGAELRCIEFATGDLKWKYHSVLRRAQGLIAGEAMFFLGELGHLASLQRSHNEAKVLSFTQDPLMQADCYCSPAIIENGIVLKDEDRVAVFDLRR</sequence>
<gene>
    <name evidence="2" type="ORF">LOC71_17780</name>
</gene>
<dbReference type="EMBL" id="JAJKFW010000025">
    <property type="protein sequence ID" value="MCC9644135.1"/>
    <property type="molecule type" value="Genomic_DNA"/>
</dbReference>
<dbReference type="InterPro" id="IPR015943">
    <property type="entry name" value="WD40/YVTN_repeat-like_dom_sf"/>
</dbReference>
<dbReference type="InterPro" id="IPR011047">
    <property type="entry name" value="Quinoprotein_ADH-like_sf"/>
</dbReference>
<comment type="caution">
    <text evidence="2">The sequence shown here is derived from an EMBL/GenBank/DDBJ whole genome shotgun (WGS) entry which is preliminary data.</text>
</comment>
<dbReference type="InterPro" id="IPR002372">
    <property type="entry name" value="PQQ_rpt_dom"/>
</dbReference>